<proteinExistence type="predicted"/>
<accession>A0A3B0WZF6</accession>
<sequence length="63" mass="6884">MCNEAHIQPGDEIETYIYNGQITIVKKQKGAAKGILAHIKSDKRAGDEESLQSTISERRGGVV</sequence>
<dbReference type="EMBL" id="UOFG01000146">
    <property type="protein sequence ID" value="VAW61408.1"/>
    <property type="molecule type" value="Genomic_DNA"/>
</dbReference>
<feature type="region of interest" description="Disordered" evidence="1">
    <location>
        <begin position="42"/>
        <end position="63"/>
    </location>
</feature>
<evidence type="ECO:0000313" key="2">
    <source>
        <dbReference type="EMBL" id="VAW61408.1"/>
    </source>
</evidence>
<name>A0A3B0WZF6_9ZZZZ</name>
<organism evidence="2">
    <name type="scientific">hydrothermal vent metagenome</name>
    <dbReference type="NCBI Taxonomy" id="652676"/>
    <lineage>
        <taxon>unclassified sequences</taxon>
        <taxon>metagenomes</taxon>
        <taxon>ecological metagenomes</taxon>
    </lineage>
</organism>
<gene>
    <name evidence="2" type="ORF">MNBD_GAMMA11-2664</name>
</gene>
<reference evidence="2" key="1">
    <citation type="submission" date="2018-06" db="EMBL/GenBank/DDBJ databases">
        <authorList>
            <person name="Zhirakovskaya E."/>
        </authorList>
    </citation>
    <scope>NUCLEOTIDE SEQUENCE</scope>
</reference>
<protein>
    <submittedName>
        <fullName evidence="2">Uncharacterized protein</fullName>
    </submittedName>
</protein>
<evidence type="ECO:0000256" key="1">
    <source>
        <dbReference type="SAM" id="MobiDB-lite"/>
    </source>
</evidence>
<dbReference type="AlphaFoldDB" id="A0A3B0WZF6"/>